<dbReference type="AlphaFoldDB" id="A0AAD6VH50"/>
<keyword evidence="5" id="KW-1185">Reference proteome</keyword>
<evidence type="ECO:0000256" key="2">
    <source>
        <dbReference type="SAM" id="MobiDB-lite"/>
    </source>
</evidence>
<protein>
    <recommendedName>
        <fullName evidence="3">C2H2-type domain-containing protein</fullName>
    </recommendedName>
</protein>
<dbReference type="PROSITE" id="PS00028">
    <property type="entry name" value="ZINC_FINGER_C2H2_1"/>
    <property type="match status" value="1"/>
</dbReference>
<feature type="domain" description="C2H2-type" evidence="3">
    <location>
        <begin position="185"/>
        <end position="212"/>
    </location>
</feature>
<evidence type="ECO:0000313" key="4">
    <source>
        <dbReference type="EMBL" id="KAJ7212929.1"/>
    </source>
</evidence>
<accession>A0AAD6VH50</accession>
<evidence type="ECO:0000259" key="3">
    <source>
        <dbReference type="PROSITE" id="PS50157"/>
    </source>
</evidence>
<dbReference type="InterPro" id="IPR036236">
    <property type="entry name" value="Znf_C2H2_sf"/>
</dbReference>
<sequence>MAQRPLNYSYSSSGYAAGSASPPPAGDYPQSYAQHSARSYYPPTSNVRVGHQQGPYYPPIAPAPPTSDRHSSSYRSSGGAPDYSNPSASAYSSQYNGQSAGYPYNPSTPRSPDPTSRQFIPTPSEVYAYPARPPRPPSAMQQGYGHASRPYPSAAAAPLPRSAHQSKGSVSLSPTSPSSSSGERFICEVCGKDFSRAHDRKRHHETQHASTPITHKCVYCEKDFSRADSLKRHIQNGCDEAPQ</sequence>
<dbReference type="Gene3D" id="3.30.160.60">
    <property type="entry name" value="Classic Zinc Finger"/>
    <property type="match status" value="2"/>
</dbReference>
<dbReference type="Pfam" id="PF00096">
    <property type="entry name" value="zf-C2H2"/>
    <property type="match status" value="2"/>
</dbReference>
<organism evidence="4 5">
    <name type="scientific">Mycena pura</name>
    <dbReference type="NCBI Taxonomy" id="153505"/>
    <lineage>
        <taxon>Eukaryota</taxon>
        <taxon>Fungi</taxon>
        <taxon>Dikarya</taxon>
        <taxon>Basidiomycota</taxon>
        <taxon>Agaricomycotina</taxon>
        <taxon>Agaricomycetes</taxon>
        <taxon>Agaricomycetidae</taxon>
        <taxon>Agaricales</taxon>
        <taxon>Marasmiineae</taxon>
        <taxon>Mycenaceae</taxon>
        <taxon>Mycena</taxon>
    </lineage>
</organism>
<dbReference type="PROSITE" id="PS50157">
    <property type="entry name" value="ZINC_FINGER_C2H2_2"/>
    <property type="match status" value="2"/>
</dbReference>
<proteinExistence type="predicted"/>
<feature type="domain" description="C2H2-type" evidence="3">
    <location>
        <begin position="215"/>
        <end position="242"/>
    </location>
</feature>
<keyword evidence="1" id="KW-0863">Zinc-finger</keyword>
<reference evidence="4" key="1">
    <citation type="submission" date="2023-03" db="EMBL/GenBank/DDBJ databases">
        <title>Massive genome expansion in bonnet fungi (Mycena s.s.) driven by repeated elements and novel gene families across ecological guilds.</title>
        <authorList>
            <consortium name="Lawrence Berkeley National Laboratory"/>
            <person name="Harder C.B."/>
            <person name="Miyauchi S."/>
            <person name="Viragh M."/>
            <person name="Kuo A."/>
            <person name="Thoen E."/>
            <person name="Andreopoulos B."/>
            <person name="Lu D."/>
            <person name="Skrede I."/>
            <person name="Drula E."/>
            <person name="Henrissat B."/>
            <person name="Morin E."/>
            <person name="Kohler A."/>
            <person name="Barry K."/>
            <person name="LaButti K."/>
            <person name="Morin E."/>
            <person name="Salamov A."/>
            <person name="Lipzen A."/>
            <person name="Mereny Z."/>
            <person name="Hegedus B."/>
            <person name="Baldrian P."/>
            <person name="Stursova M."/>
            <person name="Weitz H."/>
            <person name="Taylor A."/>
            <person name="Grigoriev I.V."/>
            <person name="Nagy L.G."/>
            <person name="Martin F."/>
            <person name="Kauserud H."/>
        </authorList>
    </citation>
    <scope>NUCLEOTIDE SEQUENCE</scope>
    <source>
        <strain evidence="4">9144</strain>
    </source>
</reference>
<feature type="compositionally biased region" description="Pro residues" evidence="2">
    <location>
        <begin position="56"/>
        <end position="65"/>
    </location>
</feature>
<gene>
    <name evidence="4" type="ORF">GGX14DRAFT_563976</name>
</gene>
<feature type="compositionally biased region" description="Polar residues" evidence="2">
    <location>
        <begin position="84"/>
        <end position="99"/>
    </location>
</feature>
<dbReference type="EMBL" id="JARJCW010000022">
    <property type="protein sequence ID" value="KAJ7212929.1"/>
    <property type="molecule type" value="Genomic_DNA"/>
</dbReference>
<evidence type="ECO:0000256" key="1">
    <source>
        <dbReference type="PROSITE-ProRule" id="PRU00042"/>
    </source>
</evidence>
<dbReference type="SMART" id="SM00355">
    <property type="entry name" value="ZnF_C2H2"/>
    <property type="match status" value="2"/>
</dbReference>
<dbReference type="SUPFAM" id="SSF57667">
    <property type="entry name" value="beta-beta-alpha zinc fingers"/>
    <property type="match status" value="1"/>
</dbReference>
<dbReference type="Proteomes" id="UP001219525">
    <property type="component" value="Unassembled WGS sequence"/>
</dbReference>
<feature type="compositionally biased region" description="Low complexity" evidence="2">
    <location>
        <begin position="147"/>
        <end position="181"/>
    </location>
</feature>
<keyword evidence="1" id="KW-0862">Zinc</keyword>
<feature type="region of interest" description="Disordered" evidence="2">
    <location>
        <begin position="1"/>
        <end position="183"/>
    </location>
</feature>
<feature type="compositionally biased region" description="Low complexity" evidence="2">
    <location>
        <begin position="8"/>
        <end position="20"/>
    </location>
</feature>
<name>A0AAD6VH50_9AGAR</name>
<keyword evidence="1" id="KW-0479">Metal-binding</keyword>
<comment type="caution">
    <text evidence="4">The sequence shown here is derived from an EMBL/GenBank/DDBJ whole genome shotgun (WGS) entry which is preliminary data.</text>
</comment>
<feature type="compositionally biased region" description="Polar residues" evidence="2">
    <location>
        <begin position="31"/>
        <end position="47"/>
    </location>
</feature>
<dbReference type="GO" id="GO:0008270">
    <property type="term" value="F:zinc ion binding"/>
    <property type="evidence" value="ECO:0007669"/>
    <property type="project" value="UniProtKB-KW"/>
</dbReference>
<dbReference type="InterPro" id="IPR013087">
    <property type="entry name" value="Znf_C2H2_type"/>
</dbReference>
<feature type="compositionally biased region" description="Low complexity" evidence="2">
    <location>
        <begin position="107"/>
        <end position="117"/>
    </location>
</feature>
<evidence type="ECO:0000313" key="5">
    <source>
        <dbReference type="Proteomes" id="UP001219525"/>
    </source>
</evidence>